<sequence length="33" mass="4009">MTTNYYSYNSCIEIDFLFWCFFLLFSIQILSAN</sequence>
<reference evidence="2" key="2">
    <citation type="journal article" date="2015" name="Fish Shellfish Immunol.">
        <title>Early steps in the European eel (Anguilla anguilla)-Vibrio vulnificus interaction in the gills: Role of the RtxA13 toxin.</title>
        <authorList>
            <person name="Callol A."/>
            <person name="Pajuelo D."/>
            <person name="Ebbesson L."/>
            <person name="Teles M."/>
            <person name="MacKenzie S."/>
            <person name="Amaro C."/>
        </authorList>
    </citation>
    <scope>NUCLEOTIDE SEQUENCE</scope>
</reference>
<keyword evidence="1" id="KW-0812">Transmembrane</keyword>
<evidence type="ECO:0000256" key="1">
    <source>
        <dbReference type="SAM" id="Phobius"/>
    </source>
</evidence>
<protein>
    <submittedName>
        <fullName evidence="2">Uncharacterized protein</fullName>
    </submittedName>
</protein>
<evidence type="ECO:0000313" key="2">
    <source>
        <dbReference type="EMBL" id="JAH31730.1"/>
    </source>
</evidence>
<proteinExistence type="predicted"/>
<dbReference type="AlphaFoldDB" id="A0A0E9RTJ4"/>
<organism evidence="2">
    <name type="scientific">Anguilla anguilla</name>
    <name type="common">European freshwater eel</name>
    <name type="synonym">Muraena anguilla</name>
    <dbReference type="NCBI Taxonomy" id="7936"/>
    <lineage>
        <taxon>Eukaryota</taxon>
        <taxon>Metazoa</taxon>
        <taxon>Chordata</taxon>
        <taxon>Craniata</taxon>
        <taxon>Vertebrata</taxon>
        <taxon>Euteleostomi</taxon>
        <taxon>Actinopterygii</taxon>
        <taxon>Neopterygii</taxon>
        <taxon>Teleostei</taxon>
        <taxon>Anguilliformes</taxon>
        <taxon>Anguillidae</taxon>
        <taxon>Anguilla</taxon>
    </lineage>
</organism>
<name>A0A0E9RTJ4_ANGAN</name>
<keyword evidence="1" id="KW-1133">Transmembrane helix</keyword>
<dbReference type="EMBL" id="GBXM01076847">
    <property type="protein sequence ID" value="JAH31730.1"/>
    <property type="molecule type" value="Transcribed_RNA"/>
</dbReference>
<reference evidence="2" key="1">
    <citation type="submission" date="2014-11" db="EMBL/GenBank/DDBJ databases">
        <authorList>
            <person name="Amaro Gonzalez C."/>
        </authorList>
    </citation>
    <scope>NUCLEOTIDE SEQUENCE</scope>
</reference>
<feature type="transmembrane region" description="Helical" evidence="1">
    <location>
        <begin position="12"/>
        <end position="31"/>
    </location>
</feature>
<accession>A0A0E9RTJ4</accession>
<keyword evidence="1" id="KW-0472">Membrane</keyword>